<reference evidence="1 2" key="1">
    <citation type="submission" date="2020-09" db="EMBL/GenBank/DDBJ databases">
        <title>De no assembly of potato wild relative species, Solanum commersonii.</title>
        <authorList>
            <person name="Cho K."/>
        </authorList>
    </citation>
    <scope>NUCLEOTIDE SEQUENCE [LARGE SCALE GENOMIC DNA]</scope>
    <source>
        <strain evidence="1">LZ3.2</strain>
        <tissue evidence="1">Leaf</tissue>
    </source>
</reference>
<dbReference type="AlphaFoldDB" id="A0A9J5YAQ3"/>
<protein>
    <submittedName>
        <fullName evidence="1">Uncharacterized protein</fullName>
    </submittedName>
</protein>
<evidence type="ECO:0000313" key="2">
    <source>
        <dbReference type="Proteomes" id="UP000824120"/>
    </source>
</evidence>
<accession>A0A9J5YAQ3</accession>
<comment type="caution">
    <text evidence="1">The sequence shown here is derived from an EMBL/GenBank/DDBJ whole genome shotgun (WGS) entry which is preliminary data.</text>
</comment>
<feature type="non-terminal residue" evidence="1">
    <location>
        <position position="121"/>
    </location>
</feature>
<sequence>MAGSIELPHNLLAIRPWVSSNPITLVKVEQPMNVWNSMQTPREDSIICHWPTTHHLLSSPTIGVGSSFRGEGMNSKLVASSDEAAWSFSPDPVDDLALDPAAWANSDREEWADSEPEAWAD</sequence>
<dbReference type="Proteomes" id="UP000824120">
    <property type="component" value="Chromosome 7"/>
</dbReference>
<keyword evidence="2" id="KW-1185">Reference proteome</keyword>
<organism evidence="1 2">
    <name type="scientific">Solanum commersonii</name>
    <name type="common">Commerson's wild potato</name>
    <name type="synonym">Commerson's nightshade</name>
    <dbReference type="NCBI Taxonomy" id="4109"/>
    <lineage>
        <taxon>Eukaryota</taxon>
        <taxon>Viridiplantae</taxon>
        <taxon>Streptophyta</taxon>
        <taxon>Embryophyta</taxon>
        <taxon>Tracheophyta</taxon>
        <taxon>Spermatophyta</taxon>
        <taxon>Magnoliopsida</taxon>
        <taxon>eudicotyledons</taxon>
        <taxon>Gunneridae</taxon>
        <taxon>Pentapetalae</taxon>
        <taxon>asterids</taxon>
        <taxon>lamiids</taxon>
        <taxon>Solanales</taxon>
        <taxon>Solanaceae</taxon>
        <taxon>Solanoideae</taxon>
        <taxon>Solaneae</taxon>
        <taxon>Solanum</taxon>
    </lineage>
</organism>
<dbReference type="EMBL" id="JACXVP010000007">
    <property type="protein sequence ID" value="KAG5596038.1"/>
    <property type="molecule type" value="Genomic_DNA"/>
</dbReference>
<evidence type="ECO:0000313" key="1">
    <source>
        <dbReference type="EMBL" id="KAG5596038.1"/>
    </source>
</evidence>
<proteinExistence type="predicted"/>
<name>A0A9J5YAQ3_SOLCO</name>
<gene>
    <name evidence="1" type="ORF">H5410_037270</name>
</gene>